<dbReference type="HOGENOM" id="CLU_030167_1_0_7"/>
<dbReference type="Pfam" id="PF07804">
    <property type="entry name" value="HipA_C"/>
    <property type="match status" value="1"/>
</dbReference>
<evidence type="ECO:0000256" key="3">
    <source>
        <dbReference type="ARBA" id="ARBA00022777"/>
    </source>
</evidence>
<dbReference type="Pfam" id="PF13657">
    <property type="entry name" value="Couple_hipA"/>
    <property type="match status" value="1"/>
</dbReference>
<comment type="similarity">
    <text evidence="1">Belongs to the HipA Ser/Thr kinase family.</text>
</comment>
<dbReference type="OrthoDB" id="9805913at2"/>
<feature type="domain" description="HipA-like C-terminal" evidence="4">
    <location>
        <begin position="145"/>
        <end position="377"/>
    </location>
</feature>
<feature type="domain" description="HipA N-terminal subdomain 1" evidence="5">
    <location>
        <begin position="5"/>
        <end position="102"/>
    </location>
</feature>
<evidence type="ECO:0000256" key="1">
    <source>
        <dbReference type="ARBA" id="ARBA00010164"/>
    </source>
</evidence>
<gene>
    <name evidence="6" type="ordered locus">Geob_0190</name>
</gene>
<dbReference type="PANTHER" id="PTHR37419">
    <property type="entry name" value="SERINE/THREONINE-PROTEIN KINASE TOXIN HIPA"/>
    <property type="match status" value="1"/>
</dbReference>
<evidence type="ECO:0000259" key="5">
    <source>
        <dbReference type="Pfam" id="PF13657"/>
    </source>
</evidence>
<reference evidence="6 7" key="1">
    <citation type="submission" date="2009-01" db="EMBL/GenBank/DDBJ databases">
        <title>Complete sequence of Geobacter sp. FRC-32.</title>
        <authorList>
            <consortium name="US DOE Joint Genome Institute"/>
            <person name="Lucas S."/>
            <person name="Copeland A."/>
            <person name="Lapidus A."/>
            <person name="Glavina del Rio T."/>
            <person name="Dalin E."/>
            <person name="Tice H."/>
            <person name="Bruce D."/>
            <person name="Goodwin L."/>
            <person name="Pitluck S."/>
            <person name="Saunders E."/>
            <person name="Brettin T."/>
            <person name="Detter J.C."/>
            <person name="Han C."/>
            <person name="Larimer F."/>
            <person name="Land M."/>
            <person name="Hauser L."/>
            <person name="Kyrpides N."/>
            <person name="Ovchinnikova G."/>
            <person name="Kostka J."/>
            <person name="Richardson P."/>
        </authorList>
    </citation>
    <scope>NUCLEOTIDE SEQUENCE [LARGE SCALE GENOMIC DNA]</scope>
    <source>
        <strain evidence="7">DSM 22248 / JCM 15807 / FRC-32</strain>
    </source>
</reference>
<dbReference type="KEGG" id="geo:Geob_0190"/>
<dbReference type="CDD" id="cd17793">
    <property type="entry name" value="HipA"/>
    <property type="match status" value="1"/>
</dbReference>
<dbReference type="EMBL" id="CP001390">
    <property type="protein sequence ID" value="ACM18563.1"/>
    <property type="molecule type" value="Genomic_DNA"/>
</dbReference>
<evidence type="ECO:0000259" key="4">
    <source>
        <dbReference type="Pfam" id="PF07804"/>
    </source>
</evidence>
<dbReference type="PANTHER" id="PTHR37419:SF1">
    <property type="entry name" value="SERINE_THREONINE-PROTEIN KINASE TOXIN HIPA"/>
    <property type="match status" value="1"/>
</dbReference>
<dbReference type="NCBIfam" id="TIGR03071">
    <property type="entry name" value="couple_hipA"/>
    <property type="match status" value="1"/>
</dbReference>
<dbReference type="eggNOG" id="COG3550">
    <property type="taxonomic scope" value="Bacteria"/>
</dbReference>
<evidence type="ECO:0000256" key="2">
    <source>
        <dbReference type="ARBA" id="ARBA00022679"/>
    </source>
</evidence>
<accession>B9M8M8</accession>
<keyword evidence="2" id="KW-0808">Transferase</keyword>
<dbReference type="Gene3D" id="1.10.1070.20">
    <property type="match status" value="1"/>
</dbReference>
<dbReference type="GO" id="GO:0004674">
    <property type="term" value="F:protein serine/threonine kinase activity"/>
    <property type="evidence" value="ECO:0007669"/>
    <property type="project" value="TreeGrafter"/>
</dbReference>
<sequence length="415" mass="46504">MSNALQVRVDGVVVGSLWLDDRKRFCFQYDKRWLATSHMPLSLSLPLRREPYLDDESHPFFANLLPEERMRAVISRNLSVSPNNDYGLLEKIGGDCAGAVSLYPATDEFQPEPAAYRQLSLDELDAIIEELPRRPLLAGEKGVRLSLAGAQKKLPVYYDEQHFHLGLGDAPSNYIIKPPIEGLDGTVENEAFCMALARAVGLDVPESFIHRHGETCVFVVKRYDRLAVAGGTRRLHQEDFCQALAIPPEFKYETEGGPTLVSCIDLLRHASIRSGKDVLSLLNWLIFNYLIGNSDAHGKNISLLLLPKGPVLAPFYDLVSTRIFAHYGLASGLAMKIGGISDPDSLRKKHWELFAEEAGIKPRLVLSRVVELAKRIEEIRLQLFNGSFAPYRCDALYRLMEFIGGQTENTLRKLL</sequence>
<dbReference type="Proteomes" id="UP000007721">
    <property type="component" value="Chromosome"/>
</dbReference>
<dbReference type="STRING" id="316067.Geob_0190"/>
<keyword evidence="3" id="KW-0418">Kinase</keyword>
<dbReference type="InterPro" id="IPR012893">
    <property type="entry name" value="HipA-like_C"/>
</dbReference>
<dbReference type="AlphaFoldDB" id="B9M8M8"/>
<evidence type="ECO:0000313" key="6">
    <source>
        <dbReference type="EMBL" id="ACM18563.1"/>
    </source>
</evidence>
<dbReference type="InterPro" id="IPR052028">
    <property type="entry name" value="HipA_Ser/Thr_kinase"/>
</dbReference>
<dbReference type="RefSeq" id="WP_012645292.1">
    <property type="nucleotide sequence ID" value="NC_011979.1"/>
</dbReference>
<evidence type="ECO:0000313" key="7">
    <source>
        <dbReference type="Proteomes" id="UP000007721"/>
    </source>
</evidence>
<organism evidence="6 7">
    <name type="scientific">Geotalea daltonii (strain DSM 22248 / JCM 15807 / FRC-32)</name>
    <name type="common">Geobacter daltonii</name>
    <dbReference type="NCBI Taxonomy" id="316067"/>
    <lineage>
        <taxon>Bacteria</taxon>
        <taxon>Pseudomonadati</taxon>
        <taxon>Thermodesulfobacteriota</taxon>
        <taxon>Desulfuromonadia</taxon>
        <taxon>Geobacterales</taxon>
        <taxon>Geobacteraceae</taxon>
        <taxon>Geotalea</taxon>
    </lineage>
</organism>
<protein>
    <submittedName>
        <fullName evidence="6">HipA domain protein</fullName>
    </submittedName>
</protein>
<dbReference type="InterPro" id="IPR017508">
    <property type="entry name" value="HipA_N1"/>
</dbReference>
<keyword evidence="7" id="KW-1185">Reference proteome</keyword>
<name>B9M8M8_GEODF</name>
<proteinExistence type="inferred from homology"/>
<dbReference type="GO" id="GO:0005829">
    <property type="term" value="C:cytosol"/>
    <property type="evidence" value="ECO:0007669"/>
    <property type="project" value="TreeGrafter"/>
</dbReference>